<feature type="transmembrane region" description="Helical" evidence="7">
    <location>
        <begin position="103"/>
        <end position="124"/>
    </location>
</feature>
<comment type="function">
    <text evidence="7">Part of the tripartite ATP-independent periplasmic (TRAP) transport system.</text>
</comment>
<dbReference type="Pfam" id="PF06808">
    <property type="entry name" value="DctM"/>
    <property type="match status" value="1"/>
</dbReference>
<evidence type="ECO:0000256" key="7">
    <source>
        <dbReference type="RuleBase" id="RU369079"/>
    </source>
</evidence>
<sequence>MSALLLMLIIFAVLLLLEVPVAFAMLASSVAYMLIDGIFPVTIIIQRMAPGLESFPFLAIPTFILAGNLLNQTGVAERIFAFALALVGHIRGSLAHVNVMASIIFAGVSGVAAADAAGLGAIEVRAMKKAGFTAEFSAAITAASSIIGPIIPPSVVMVIYAVMAQVSIADMFLAGILPGLMMGAALMITVYCLAVTGRITAPVRPRTQVPEIGHAFLRALPAIAAPVLLVGGLLLGIATPTELGALTCFYAVVLGLTYRSLDWNRLYFALRETIVSCGMILFMIAVGIPFSWIIAVNNLPSLLTESILGISSDPLTVLLIISAGLFIAGMVMEPTPILLIAVPMVYPLIQTVGIDPIHFGVVVVINVVIGITTPPVGMILFIMMDVAKVSMGRLVLAILPFYVPLFLVLGLLIVFPPLTTFLPNLVGD</sequence>
<dbReference type="InterPro" id="IPR010656">
    <property type="entry name" value="DctM"/>
</dbReference>
<keyword evidence="3 7" id="KW-0997">Cell inner membrane</keyword>
<feature type="transmembrane region" description="Helical" evidence="7">
    <location>
        <begin position="172"/>
        <end position="194"/>
    </location>
</feature>
<reference evidence="9 10" key="1">
    <citation type="submission" date="2019-07" db="EMBL/GenBank/DDBJ databases">
        <title>Litoreibacter alkalisoli sp. nov., isolated from saline-alkaline soil.</title>
        <authorList>
            <person name="Wang S."/>
            <person name="Xu L."/>
            <person name="Xing Y.-T."/>
            <person name="Sun J.-Q."/>
        </authorList>
    </citation>
    <scope>NUCLEOTIDE SEQUENCE [LARGE SCALE GENOMIC DNA]</scope>
    <source>
        <strain evidence="9 10">LN3S51</strain>
    </source>
</reference>
<dbReference type="OrthoDB" id="9790209at2"/>
<dbReference type="Proteomes" id="UP000318483">
    <property type="component" value="Chromosome"/>
</dbReference>
<dbReference type="AlphaFoldDB" id="A0A5B8IS17"/>
<comment type="similarity">
    <text evidence="7">Belongs to the TRAP transporter large permease family.</text>
</comment>
<keyword evidence="2" id="KW-1003">Cell membrane</keyword>
<keyword evidence="10" id="KW-1185">Reference proteome</keyword>
<dbReference type="NCBIfam" id="TIGR00786">
    <property type="entry name" value="dctM"/>
    <property type="match status" value="1"/>
</dbReference>
<comment type="caution">
    <text evidence="7">Lacks conserved residue(s) required for the propagation of feature annotation.</text>
</comment>
<accession>A0A5B8IS17</accession>
<feature type="transmembrane region" description="Helical" evidence="7">
    <location>
        <begin position="307"/>
        <end position="328"/>
    </location>
</feature>
<dbReference type="PIRSF" id="PIRSF006066">
    <property type="entry name" value="HI0050"/>
    <property type="match status" value="1"/>
</dbReference>
<feature type="domain" description="TRAP C4-dicarboxylate transport system permease DctM subunit" evidence="8">
    <location>
        <begin position="8"/>
        <end position="417"/>
    </location>
</feature>
<evidence type="ECO:0000256" key="2">
    <source>
        <dbReference type="ARBA" id="ARBA00022475"/>
    </source>
</evidence>
<evidence type="ECO:0000313" key="9">
    <source>
        <dbReference type="EMBL" id="QDY68213.1"/>
    </source>
</evidence>
<dbReference type="GO" id="GO:0022857">
    <property type="term" value="F:transmembrane transporter activity"/>
    <property type="evidence" value="ECO:0007669"/>
    <property type="project" value="UniProtKB-UniRule"/>
</dbReference>
<keyword evidence="7" id="KW-0813">Transport</keyword>
<dbReference type="RefSeq" id="WP_146362619.1">
    <property type="nucleotide sequence ID" value="NZ_CP042261.1"/>
</dbReference>
<evidence type="ECO:0000256" key="6">
    <source>
        <dbReference type="ARBA" id="ARBA00023136"/>
    </source>
</evidence>
<organism evidence="9 10">
    <name type="scientific">Qingshengfaniella alkalisoli</name>
    <dbReference type="NCBI Taxonomy" id="2599296"/>
    <lineage>
        <taxon>Bacteria</taxon>
        <taxon>Pseudomonadati</taxon>
        <taxon>Pseudomonadota</taxon>
        <taxon>Alphaproteobacteria</taxon>
        <taxon>Rhodobacterales</taxon>
        <taxon>Paracoccaceae</taxon>
        <taxon>Qingshengfaniella</taxon>
    </lineage>
</organism>
<dbReference type="GO" id="GO:0005886">
    <property type="term" value="C:plasma membrane"/>
    <property type="evidence" value="ECO:0007669"/>
    <property type="project" value="UniProtKB-SubCell"/>
</dbReference>
<feature type="transmembrane region" description="Helical" evidence="7">
    <location>
        <begin position="273"/>
        <end position="295"/>
    </location>
</feature>
<feature type="transmembrane region" description="Helical" evidence="7">
    <location>
        <begin position="243"/>
        <end position="261"/>
    </location>
</feature>
<feature type="transmembrane region" description="Helical" evidence="7">
    <location>
        <begin position="359"/>
        <end position="382"/>
    </location>
</feature>
<feature type="transmembrane region" description="Helical" evidence="7">
    <location>
        <begin position="136"/>
        <end position="160"/>
    </location>
</feature>
<keyword evidence="4 7" id="KW-0812">Transmembrane</keyword>
<evidence type="ECO:0000256" key="3">
    <source>
        <dbReference type="ARBA" id="ARBA00022519"/>
    </source>
</evidence>
<comment type="subunit">
    <text evidence="7">The complex comprises the extracytoplasmic solute receptor protein and the two transmembrane proteins.</text>
</comment>
<dbReference type="PANTHER" id="PTHR33362">
    <property type="entry name" value="SIALIC ACID TRAP TRANSPORTER PERMEASE PROTEIN SIAT-RELATED"/>
    <property type="match status" value="1"/>
</dbReference>
<feature type="transmembrane region" description="Helical" evidence="7">
    <location>
        <begin position="335"/>
        <end position="353"/>
    </location>
</feature>
<protein>
    <recommendedName>
        <fullName evidence="7">TRAP transporter large permease protein</fullName>
    </recommendedName>
</protein>
<feature type="transmembrane region" description="Helical" evidence="7">
    <location>
        <begin position="394"/>
        <end position="415"/>
    </location>
</feature>
<dbReference type="InterPro" id="IPR004681">
    <property type="entry name" value="TRAP_DctM"/>
</dbReference>
<evidence type="ECO:0000313" key="10">
    <source>
        <dbReference type="Proteomes" id="UP000318483"/>
    </source>
</evidence>
<evidence type="ECO:0000256" key="1">
    <source>
        <dbReference type="ARBA" id="ARBA00004429"/>
    </source>
</evidence>
<evidence type="ECO:0000259" key="8">
    <source>
        <dbReference type="Pfam" id="PF06808"/>
    </source>
</evidence>
<dbReference type="EMBL" id="CP042261">
    <property type="protein sequence ID" value="QDY68213.1"/>
    <property type="molecule type" value="Genomic_DNA"/>
</dbReference>
<name>A0A5B8IS17_9RHOB</name>
<evidence type="ECO:0000256" key="4">
    <source>
        <dbReference type="ARBA" id="ARBA00022692"/>
    </source>
</evidence>
<proteinExistence type="inferred from homology"/>
<gene>
    <name evidence="9" type="ORF">FPZ52_00265</name>
</gene>
<dbReference type="KEGG" id="lit:FPZ52_00265"/>
<keyword evidence="6 7" id="KW-0472">Membrane</keyword>
<keyword evidence="5 7" id="KW-1133">Transmembrane helix</keyword>
<evidence type="ECO:0000256" key="5">
    <source>
        <dbReference type="ARBA" id="ARBA00022989"/>
    </source>
</evidence>
<feature type="transmembrane region" description="Helical" evidence="7">
    <location>
        <begin position="215"/>
        <end position="237"/>
    </location>
</feature>
<comment type="subcellular location">
    <subcellularLocation>
        <location evidence="1 7">Cell inner membrane</location>
        <topology evidence="1 7">Multi-pass membrane protein</topology>
    </subcellularLocation>
</comment>